<dbReference type="AlphaFoldDB" id="A0A0X3VIQ1"/>
<dbReference type="EMBL" id="LLZJ01000410">
    <property type="protein sequence ID" value="KUL44649.1"/>
    <property type="molecule type" value="Genomic_DNA"/>
</dbReference>
<gene>
    <name evidence="1" type="ORF">ADL28_39700</name>
</gene>
<organism evidence="1 2">
    <name type="scientific">Streptomyces violaceusniger</name>
    <dbReference type="NCBI Taxonomy" id="68280"/>
    <lineage>
        <taxon>Bacteria</taxon>
        <taxon>Bacillati</taxon>
        <taxon>Actinomycetota</taxon>
        <taxon>Actinomycetes</taxon>
        <taxon>Kitasatosporales</taxon>
        <taxon>Streptomycetaceae</taxon>
        <taxon>Streptomyces</taxon>
        <taxon>Streptomyces violaceusniger group</taxon>
    </lineage>
</organism>
<sequence>MCQATAGLAAEGLQKGGKALAAGGFPSTVRCDTAYAKAYAALGHRYARRLSSPRQPAWKIGAALRITRPVRIEKRDLTRRTLSRAVA</sequence>
<accession>A0A0X3VIQ1</accession>
<dbReference type="Proteomes" id="UP000053413">
    <property type="component" value="Unassembled WGS sequence"/>
</dbReference>
<comment type="caution">
    <text evidence="1">The sequence shown here is derived from an EMBL/GenBank/DDBJ whole genome shotgun (WGS) entry which is preliminary data.</text>
</comment>
<reference evidence="2" key="1">
    <citation type="submission" date="2015-10" db="EMBL/GenBank/DDBJ databases">
        <authorList>
            <person name="Ju K.-S."/>
            <person name="Doroghazi J.R."/>
            <person name="Metcalf W.W."/>
        </authorList>
    </citation>
    <scope>NUCLEOTIDE SEQUENCE [LARGE SCALE GENOMIC DNA]</scope>
    <source>
        <strain evidence="2">NRRL F-8817</strain>
    </source>
</reference>
<evidence type="ECO:0000313" key="2">
    <source>
        <dbReference type="Proteomes" id="UP000053413"/>
    </source>
</evidence>
<name>A0A0X3VIQ1_STRVO</name>
<proteinExistence type="predicted"/>
<evidence type="ECO:0000313" key="1">
    <source>
        <dbReference type="EMBL" id="KUL44649.1"/>
    </source>
</evidence>
<protein>
    <submittedName>
        <fullName evidence="1">Uncharacterized protein</fullName>
    </submittedName>
</protein>